<sequence length="107" mass="12156">MSGIDKKFEKATEIVKTLPSDGEDKPSQDEQLEFYALFKQATVGDVNSARPGMMDFTGKYKWDAWEKKKGMASEEAKTKYVQLLKTKLEKSSDQEQAKKLLEQLESA</sequence>
<keyword evidence="5" id="KW-1185">Reference proteome</keyword>
<dbReference type="FunFam" id="1.20.80.10:FF:000010">
    <property type="entry name" value="Acyl-CoA-binding domain-containing protein 5"/>
    <property type="match status" value="1"/>
</dbReference>
<comment type="caution">
    <text evidence="4">The sequence shown here is derived from an EMBL/GenBank/DDBJ whole genome shotgun (WGS) entry which is preliminary data.</text>
</comment>
<dbReference type="InterPro" id="IPR014352">
    <property type="entry name" value="FERM/acyl-CoA-bd_prot_sf"/>
</dbReference>
<dbReference type="EMBL" id="AJIL01000039">
    <property type="protein sequence ID" value="KNF00142.1"/>
    <property type="molecule type" value="Genomic_DNA"/>
</dbReference>
<gene>
    <name evidence="4" type="ORF">PSTG_06552</name>
</gene>
<evidence type="ECO:0000313" key="4">
    <source>
        <dbReference type="EMBL" id="KNF00142.1"/>
    </source>
</evidence>
<evidence type="ECO:0000259" key="3">
    <source>
        <dbReference type="PROSITE" id="PS51228"/>
    </source>
</evidence>
<dbReference type="STRING" id="1165861.A0A0L0VLP8"/>
<evidence type="ECO:0000256" key="2">
    <source>
        <dbReference type="ARBA" id="ARBA00023121"/>
    </source>
</evidence>
<dbReference type="Pfam" id="PF00887">
    <property type="entry name" value="ACBP"/>
    <property type="match status" value="1"/>
</dbReference>
<dbReference type="PROSITE" id="PS51228">
    <property type="entry name" value="ACB_2"/>
    <property type="match status" value="1"/>
</dbReference>
<dbReference type="AlphaFoldDB" id="A0A0L0VLP8"/>
<reference evidence="5" key="1">
    <citation type="submission" date="2014-03" db="EMBL/GenBank/DDBJ databases">
        <title>The Genome Sequence of Puccinia striiformis f. sp. tritici PST-78.</title>
        <authorList>
            <consortium name="The Broad Institute Genome Sequencing Platform"/>
            <person name="Cuomo C."/>
            <person name="Hulbert S."/>
            <person name="Chen X."/>
            <person name="Walker B."/>
            <person name="Young S.K."/>
            <person name="Zeng Q."/>
            <person name="Gargeya S."/>
            <person name="Fitzgerald M."/>
            <person name="Haas B."/>
            <person name="Abouelleil A."/>
            <person name="Alvarado L."/>
            <person name="Arachchi H.M."/>
            <person name="Berlin A.M."/>
            <person name="Chapman S.B."/>
            <person name="Goldberg J."/>
            <person name="Griggs A."/>
            <person name="Gujja S."/>
            <person name="Hansen M."/>
            <person name="Howarth C."/>
            <person name="Imamovic A."/>
            <person name="Larimer J."/>
            <person name="McCowan C."/>
            <person name="Montmayeur A."/>
            <person name="Murphy C."/>
            <person name="Neiman D."/>
            <person name="Pearson M."/>
            <person name="Priest M."/>
            <person name="Roberts A."/>
            <person name="Saif S."/>
            <person name="Shea T."/>
            <person name="Sisk P."/>
            <person name="Sykes S."/>
            <person name="Wortman J."/>
            <person name="Nusbaum C."/>
            <person name="Birren B."/>
        </authorList>
    </citation>
    <scope>NUCLEOTIDE SEQUENCE [LARGE SCALE GENOMIC DNA]</scope>
    <source>
        <strain evidence="5">race PST-78</strain>
    </source>
</reference>
<dbReference type="GO" id="GO:0006631">
    <property type="term" value="P:fatty acid metabolic process"/>
    <property type="evidence" value="ECO:0007669"/>
    <property type="project" value="TreeGrafter"/>
</dbReference>
<organism evidence="4 5">
    <name type="scientific">Puccinia striiformis f. sp. tritici PST-78</name>
    <dbReference type="NCBI Taxonomy" id="1165861"/>
    <lineage>
        <taxon>Eukaryota</taxon>
        <taxon>Fungi</taxon>
        <taxon>Dikarya</taxon>
        <taxon>Basidiomycota</taxon>
        <taxon>Pucciniomycotina</taxon>
        <taxon>Pucciniomycetes</taxon>
        <taxon>Pucciniales</taxon>
        <taxon>Pucciniaceae</taxon>
        <taxon>Puccinia</taxon>
    </lineage>
</organism>
<dbReference type="InterPro" id="IPR035984">
    <property type="entry name" value="Acyl-CoA-binding_sf"/>
</dbReference>
<proteinExistence type="inferred from homology"/>
<accession>A0A0L0VLP8</accession>
<evidence type="ECO:0000313" key="5">
    <source>
        <dbReference type="Proteomes" id="UP000054564"/>
    </source>
</evidence>
<dbReference type="GO" id="GO:0000062">
    <property type="term" value="F:fatty-acyl-CoA binding"/>
    <property type="evidence" value="ECO:0007669"/>
    <property type="project" value="InterPro"/>
</dbReference>
<dbReference type="SUPFAM" id="SSF47027">
    <property type="entry name" value="Acyl-CoA binding protein"/>
    <property type="match status" value="1"/>
</dbReference>
<name>A0A0L0VLP8_9BASI</name>
<dbReference type="PANTHER" id="PTHR23310:SF62">
    <property type="entry name" value="ACYL-COA BINDING PROTEIN 1, ISOFORM A"/>
    <property type="match status" value="1"/>
</dbReference>
<protein>
    <recommendedName>
        <fullName evidence="3">ACB domain-containing protein</fullName>
    </recommendedName>
</protein>
<evidence type="ECO:0000256" key="1">
    <source>
        <dbReference type="ARBA" id="ARBA00005567"/>
    </source>
</evidence>
<feature type="domain" description="ACB" evidence="3">
    <location>
        <begin position="4"/>
        <end position="93"/>
    </location>
</feature>
<keyword evidence="2" id="KW-0446">Lipid-binding</keyword>
<comment type="similarity">
    <text evidence="1">Belongs to the ACBP family.</text>
</comment>
<dbReference type="PRINTS" id="PR00689">
    <property type="entry name" value="ACOABINDINGP"/>
</dbReference>
<dbReference type="InterPro" id="IPR000582">
    <property type="entry name" value="Acyl-CoA-binding_protein"/>
</dbReference>
<dbReference type="Gene3D" id="1.20.80.10">
    <property type="match status" value="1"/>
</dbReference>
<dbReference type="OrthoDB" id="346910at2759"/>
<dbReference type="Proteomes" id="UP000054564">
    <property type="component" value="Unassembled WGS sequence"/>
</dbReference>
<dbReference type="PANTHER" id="PTHR23310">
    <property type="entry name" value="ACYL-COA-BINDING PROTEIN, ACBP"/>
    <property type="match status" value="1"/>
</dbReference>